<dbReference type="Proteomes" id="UP000677228">
    <property type="component" value="Unassembled WGS sequence"/>
</dbReference>
<proteinExistence type="predicted"/>
<comment type="caution">
    <text evidence="2">The sequence shown here is derived from an EMBL/GenBank/DDBJ whole genome shotgun (WGS) entry which is preliminary data.</text>
</comment>
<feature type="transmembrane region" description="Helical" evidence="1">
    <location>
        <begin position="17"/>
        <end position="50"/>
    </location>
</feature>
<reference evidence="2" key="1">
    <citation type="submission" date="2021-02" db="EMBL/GenBank/DDBJ databases">
        <authorList>
            <person name="Nowell W R."/>
        </authorList>
    </citation>
    <scope>NUCLEOTIDE SEQUENCE</scope>
</reference>
<keyword evidence="1" id="KW-1133">Transmembrane helix</keyword>
<feature type="non-terminal residue" evidence="2">
    <location>
        <position position="1"/>
    </location>
</feature>
<evidence type="ECO:0000256" key="1">
    <source>
        <dbReference type="SAM" id="Phobius"/>
    </source>
</evidence>
<protein>
    <submittedName>
        <fullName evidence="2">Uncharacterized protein</fullName>
    </submittedName>
</protein>
<dbReference type="AlphaFoldDB" id="A0A8S2FYU9"/>
<gene>
    <name evidence="2" type="ORF">OVA965_LOCUS41578</name>
    <name evidence="3" type="ORF">TMI583_LOCUS43259</name>
</gene>
<organism evidence="2 4">
    <name type="scientific">Didymodactylos carnosus</name>
    <dbReference type="NCBI Taxonomy" id="1234261"/>
    <lineage>
        <taxon>Eukaryota</taxon>
        <taxon>Metazoa</taxon>
        <taxon>Spiralia</taxon>
        <taxon>Gnathifera</taxon>
        <taxon>Rotifera</taxon>
        <taxon>Eurotatoria</taxon>
        <taxon>Bdelloidea</taxon>
        <taxon>Philodinida</taxon>
        <taxon>Philodinidae</taxon>
        <taxon>Didymodactylos</taxon>
    </lineage>
</organism>
<accession>A0A8S2FYU9</accession>
<keyword evidence="1" id="KW-0472">Membrane</keyword>
<dbReference type="EMBL" id="CAJNOK010048312">
    <property type="protein sequence ID" value="CAF1591517.1"/>
    <property type="molecule type" value="Genomic_DNA"/>
</dbReference>
<evidence type="ECO:0000313" key="2">
    <source>
        <dbReference type="EMBL" id="CAF1591517.1"/>
    </source>
</evidence>
<evidence type="ECO:0000313" key="4">
    <source>
        <dbReference type="Proteomes" id="UP000677228"/>
    </source>
</evidence>
<sequence>PSGCTFWGKKQWSRKKVILWQLATLIGAPVGIALIAGVAVPAILIGVPIWTGRRVFKKFNKSGNNKLKRNLLVTLGILGSIVAAPIIAGLAVGIGVPILLAYVYGVIPISLCRTGGCAGNRNDLFDNNESSNDNIPPFNSRDAAIARGILNDTQSVLTHPTIGDGSLAMTNSLSNSVNHLVDDRKSKALTVTAGTSICESLPTSNRLEVQAEMNDCKSYDIESITISEKSSKTMDSLKALAGSI</sequence>
<dbReference type="EMBL" id="CAJOBA010071746">
    <property type="protein sequence ID" value="CAF4395705.1"/>
    <property type="molecule type" value="Genomic_DNA"/>
</dbReference>
<dbReference type="Proteomes" id="UP000682733">
    <property type="component" value="Unassembled WGS sequence"/>
</dbReference>
<name>A0A8S2FYU9_9BILA</name>
<evidence type="ECO:0000313" key="3">
    <source>
        <dbReference type="EMBL" id="CAF4395705.1"/>
    </source>
</evidence>
<feature type="non-terminal residue" evidence="2">
    <location>
        <position position="244"/>
    </location>
</feature>
<feature type="transmembrane region" description="Helical" evidence="1">
    <location>
        <begin position="71"/>
        <end position="104"/>
    </location>
</feature>
<keyword evidence="1" id="KW-0812">Transmembrane</keyword>